<sequence length="48" mass="5224">MSTSHLIGLVGKPAVGKSSFSMPSSERRSDGPQNRKRFYDGDDNDVPV</sequence>
<accession>L9WPV7</accession>
<feature type="region of interest" description="Disordered" evidence="1">
    <location>
        <begin position="1"/>
        <end position="48"/>
    </location>
</feature>
<reference evidence="2 3" key="1">
    <citation type="journal article" date="2014" name="PLoS Genet.">
        <title>Phylogenetically driven sequencing of extremely halophilic archaea reveals strategies for static and dynamic osmo-response.</title>
        <authorList>
            <person name="Becker E.A."/>
            <person name="Seitzer P.M."/>
            <person name="Tritt A."/>
            <person name="Larsen D."/>
            <person name="Krusor M."/>
            <person name="Yao A.I."/>
            <person name="Wu D."/>
            <person name="Madern D."/>
            <person name="Eisen J.A."/>
            <person name="Darling A.E."/>
            <person name="Facciotti M.T."/>
        </authorList>
    </citation>
    <scope>NUCLEOTIDE SEQUENCE [LARGE SCALE GENOMIC DNA]</scope>
    <source>
        <strain evidence="2 3">JCM 10635</strain>
    </source>
</reference>
<dbReference type="PATRIC" id="fig|1227500.6.peg.579"/>
<evidence type="ECO:0000313" key="3">
    <source>
        <dbReference type="Proteomes" id="UP000011690"/>
    </source>
</evidence>
<organism evidence="2 3">
    <name type="scientific">Natronorubrum bangense JCM 10635</name>
    <dbReference type="NCBI Taxonomy" id="1227500"/>
    <lineage>
        <taxon>Archaea</taxon>
        <taxon>Methanobacteriati</taxon>
        <taxon>Methanobacteriota</taxon>
        <taxon>Stenosarchaea group</taxon>
        <taxon>Halobacteria</taxon>
        <taxon>Halobacteriales</taxon>
        <taxon>Natrialbaceae</taxon>
        <taxon>Natronorubrum</taxon>
    </lineage>
</organism>
<gene>
    <name evidence="2" type="ORF">C494_02845</name>
</gene>
<protein>
    <submittedName>
        <fullName evidence="2">Uncharacterized protein</fullName>
    </submittedName>
</protein>
<dbReference type="RefSeq" id="WP_006064779.1">
    <property type="nucleotide sequence ID" value="NZ_AOHY01000008.1"/>
</dbReference>
<comment type="caution">
    <text evidence="2">The sequence shown here is derived from an EMBL/GenBank/DDBJ whole genome shotgun (WGS) entry which is preliminary data.</text>
</comment>
<name>L9WPV7_9EURY</name>
<dbReference type="GeneID" id="43740806"/>
<keyword evidence="3" id="KW-1185">Reference proteome</keyword>
<dbReference type="STRING" id="1227500.C494_02845"/>
<evidence type="ECO:0000256" key="1">
    <source>
        <dbReference type="SAM" id="MobiDB-lite"/>
    </source>
</evidence>
<dbReference type="AlphaFoldDB" id="L9WPV7"/>
<evidence type="ECO:0000313" key="2">
    <source>
        <dbReference type="EMBL" id="ELY51251.1"/>
    </source>
</evidence>
<dbReference type="Proteomes" id="UP000011690">
    <property type="component" value="Unassembled WGS sequence"/>
</dbReference>
<proteinExistence type="predicted"/>
<dbReference type="EMBL" id="AOHY01000008">
    <property type="protein sequence ID" value="ELY51251.1"/>
    <property type="molecule type" value="Genomic_DNA"/>
</dbReference>